<dbReference type="OrthoDB" id="2967651at2"/>
<evidence type="ECO:0008006" key="3">
    <source>
        <dbReference type="Google" id="ProtNLM"/>
    </source>
</evidence>
<reference evidence="1 2" key="1">
    <citation type="submission" date="2016-10" db="EMBL/GenBank/DDBJ databases">
        <authorList>
            <person name="de Groot N.N."/>
        </authorList>
    </citation>
    <scope>NUCLEOTIDE SEQUENCE [LARGE SCALE GENOMIC DNA]</scope>
    <source>
        <strain evidence="1 2">DSM 23995</strain>
    </source>
</reference>
<evidence type="ECO:0000313" key="1">
    <source>
        <dbReference type="EMBL" id="SFE41557.1"/>
    </source>
</evidence>
<evidence type="ECO:0000313" key="2">
    <source>
        <dbReference type="Proteomes" id="UP000199516"/>
    </source>
</evidence>
<dbReference type="InterPro" id="IPR036873">
    <property type="entry name" value="Rhodanese-like_dom_sf"/>
</dbReference>
<dbReference type="SUPFAM" id="SSF52821">
    <property type="entry name" value="Rhodanese/Cell cycle control phosphatase"/>
    <property type="match status" value="1"/>
</dbReference>
<dbReference type="Gene3D" id="3.40.250.10">
    <property type="entry name" value="Rhodanese-like domain"/>
    <property type="match status" value="1"/>
</dbReference>
<gene>
    <name evidence="1" type="ORF">SAMN05192532_101782</name>
</gene>
<organism evidence="1 2">
    <name type="scientific">Alteribacillus iranensis</name>
    <dbReference type="NCBI Taxonomy" id="930128"/>
    <lineage>
        <taxon>Bacteria</taxon>
        <taxon>Bacillati</taxon>
        <taxon>Bacillota</taxon>
        <taxon>Bacilli</taxon>
        <taxon>Bacillales</taxon>
        <taxon>Bacillaceae</taxon>
        <taxon>Alteribacillus</taxon>
    </lineage>
</organism>
<sequence length="125" mass="14472">MYLFLALIIFSLAVSMAKRLIPVPGVHPVDIKHIEKDTIFVDARDYQTAEREGWVPEACRIPLPYVNRQYNSLPDKQIILLVSDRVEKNLYARLLLKKGYRVVGYNIPHAKQTFSKQRQVCSQTD</sequence>
<dbReference type="EMBL" id="FONT01000001">
    <property type="protein sequence ID" value="SFE41557.1"/>
    <property type="molecule type" value="Genomic_DNA"/>
</dbReference>
<dbReference type="RefSeq" id="WP_091657579.1">
    <property type="nucleotide sequence ID" value="NZ_FONT01000001.1"/>
</dbReference>
<proteinExistence type="predicted"/>
<accession>A0A1I2ACV0</accession>
<protein>
    <recommendedName>
        <fullName evidence="3">Rhodanese-related sulfurtransferase</fullName>
    </recommendedName>
</protein>
<dbReference type="Proteomes" id="UP000199516">
    <property type="component" value="Unassembled WGS sequence"/>
</dbReference>
<keyword evidence="2" id="KW-1185">Reference proteome</keyword>
<dbReference type="AlphaFoldDB" id="A0A1I2ACV0"/>
<name>A0A1I2ACV0_9BACI</name>